<dbReference type="EMBL" id="BMAO01036806">
    <property type="protein sequence ID" value="GFR13163.1"/>
    <property type="molecule type" value="Genomic_DNA"/>
</dbReference>
<proteinExistence type="predicted"/>
<sequence>MELKGQVCPSVAFKMVPINACYDAMKKMVQQRECIVFERMQPNQIPSMCVCASTLRLVSIEGTINHFYRVVIVCSGWLRYFHTNQDHYQC</sequence>
<dbReference type="Proteomes" id="UP000887116">
    <property type="component" value="Unassembled WGS sequence"/>
</dbReference>
<keyword evidence="2" id="KW-1185">Reference proteome</keyword>
<name>A0A8X6J760_TRICU</name>
<accession>A0A8X6J760</accession>
<comment type="caution">
    <text evidence="1">The sequence shown here is derived from an EMBL/GenBank/DDBJ whole genome shotgun (WGS) entry which is preliminary data.</text>
</comment>
<dbReference type="AlphaFoldDB" id="A0A8X6J760"/>
<organism evidence="1 2">
    <name type="scientific">Trichonephila clavata</name>
    <name type="common">Joro spider</name>
    <name type="synonym">Nephila clavata</name>
    <dbReference type="NCBI Taxonomy" id="2740835"/>
    <lineage>
        <taxon>Eukaryota</taxon>
        <taxon>Metazoa</taxon>
        <taxon>Ecdysozoa</taxon>
        <taxon>Arthropoda</taxon>
        <taxon>Chelicerata</taxon>
        <taxon>Arachnida</taxon>
        <taxon>Araneae</taxon>
        <taxon>Araneomorphae</taxon>
        <taxon>Entelegynae</taxon>
        <taxon>Araneoidea</taxon>
        <taxon>Nephilidae</taxon>
        <taxon>Trichonephila</taxon>
    </lineage>
</organism>
<gene>
    <name evidence="1" type="ORF">TNCT_593061</name>
</gene>
<protein>
    <submittedName>
        <fullName evidence="1">Uncharacterized protein</fullName>
    </submittedName>
</protein>
<evidence type="ECO:0000313" key="2">
    <source>
        <dbReference type="Proteomes" id="UP000887116"/>
    </source>
</evidence>
<evidence type="ECO:0000313" key="1">
    <source>
        <dbReference type="EMBL" id="GFR13163.1"/>
    </source>
</evidence>
<reference evidence="1" key="1">
    <citation type="submission" date="2020-07" db="EMBL/GenBank/DDBJ databases">
        <title>Multicomponent nature underlies the extraordinary mechanical properties of spider dragline silk.</title>
        <authorList>
            <person name="Kono N."/>
            <person name="Nakamura H."/>
            <person name="Mori M."/>
            <person name="Yoshida Y."/>
            <person name="Ohtoshi R."/>
            <person name="Malay A.D."/>
            <person name="Moran D.A.P."/>
            <person name="Tomita M."/>
            <person name="Numata K."/>
            <person name="Arakawa K."/>
        </authorList>
    </citation>
    <scope>NUCLEOTIDE SEQUENCE</scope>
</reference>